<gene>
    <name evidence="8" type="ORF">GKD68_18095</name>
</gene>
<dbReference type="AlphaFoldDB" id="A0A6I2NUZ2"/>
<dbReference type="InterPro" id="IPR026407">
    <property type="entry name" value="SAM_GG-Bacter"/>
</dbReference>
<name>A0A6I2NUZ2_PARDI</name>
<proteinExistence type="inferred from homology"/>
<dbReference type="GO" id="GO:0016491">
    <property type="term" value="F:oxidoreductase activity"/>
    <property type="evidence" value="ECO:0007669"/>
    <property type="project" value="InterPro"/>
</dbReference>
<dbReference type="Proteomes" id="UP000432516">
    <property type="component" value="Unassembled WGS sequence"/>
</dbReference>
<comment type="similarity">
    <text evidence="6">Belongs to the radical SAM superfamily. Anaerobic sulfatase-maturating enzyme family.</text>
</comment>
<evidence type="ECO:0000313" key="8">
    <source>
        <dbReference type="EMBL" id="MRZ56616.1"/>
    </source>
</evidence>
<dbReference type="InterPro" id="IPR058240">
    <property type="entry name" value="rSAM_sf"/>
</dbReference>
<protein>
    <submittedName>
        <fullName evidence="8">Radical SAM peptide maturase</fullName>
    </submittedName>
</protein>
<evidence type="ECO:0000256" key="3">
    <source>
        <dbReference type="ARBA" id="ARBA00022723"/>
    </source>
</evidence>
<accession>A0A6I2NUZ2</accession>
<dbReference type="SFLD" id="SFLDG01384">
    <property type="entry name" value="thioether_bond_formation_requi"/>
    <property type="match status" value="1"/>
</dbReference>
<comment type="caution">
    <text evidence="8">The sequence shown here is derived from an EMBL/GenBank/DDBJ whole genome shotgun (WGS) entry which is preliminary data.</text>
</comment>
<evidence type="ECO:0000256" key="4">
    <source>
        <dbReference type="ARBA" id="ARBA00023004"/>
    </source>
</evidence>
<dbReference type="SFLD" id="SFLDG01067">
    <property type="entry name" value="SPASM/twitch_domain_containing"/>
    <property type="match status" value="1"/>
</dbReference>
<dbReference type="SFLD" id="SFLDS00029">
    <property type="entry name" value="Radical_SAM"/>
    <property type="match status" value="1"/>
</dbReference>
<dbReference type="NCBIfam" id="TIGR04148">
    <property type="entry name" value="GG_samocin_CFB"/>
    <property type="match status" value="1"/>
</dbReference>
<keyword evidence="3" id="KW-0479">Metal-binding</keyword>
<dbReference type="Pfam" id="PF04055">
    <property type="entry name" value="Radical_SAM"/>
    <property type="match status" value="1"/>
</dbReference>
<organism evidence="8 9">
    <name type="scientific">Parabacteroides distasonis</name>
    <dbReference type="NCBI Taxonomy" id="823"/>
    <lineage>
        <taxon>Bacteria</taxon>
        <taxon>Pseudomonadati</taxon>
        <taxon>Bacteroidota</taxon>
        <taxon>Bacteroidia</taxon>
        <taxon>Bacteroidales</taxon>
        <taxon>Tannerellaceae</taxon>
        <taxon>Parabacteroides</taxon>
    </lineage>
</organism>
<keyword evidence="5" id="KW-0411">Iron-sulfur</keyword>
<evidence type="ECO:0000313" key="9">
    <source>
        <dbReference type="Proteomes" id="UP000432516"/>
    </source>
</evidence>
<dbReference type="InterPro" id="IPR007197">
    <property type="entry name" value="rSAM"/>
</dbReference>
<feature type="domain" description="Radical SAM core" evidence="7">
    <location>
        <begin position="103"/>
        <end position="252"/>
    </location>
</feature>
<dbReference type="InterPro" id="IPR023867">
    <property type="entry name" value="Sulphatase_maturase_rSAM"/>
</dbReference>
<dbReference type="InterPro" id="IPR013785">
    <property type="entry name" value="Aldolase_TIM"/>
</dbReference>
<comment type="cofactor">
    <cofactor evidence="1">
        <name>[4Fe-4S] cluster</name>
        <dbReference type="ChEBI" id="CHEBI:49883"/>
    </cofactor>
</comment>
<reference evidence="8 9" key="1">
    <citation type="journal article" date="2019" name="Nat. Med.">
        <title>A library of human gut bacterial isolates paired with longitudinal multiomics data enables mechanistic microbiome research.</title>
        <authorList>
            <person name="Poyet M."/>
            <person name="Groussin M."/>
            <person name="Gibbons S.M."/>
            <person name="Avila-Pacheco J."/>
            <person name="Jiang X."/>
            <person name="Kearney S.M."/>
            <person name="Perrotta A.R."/>
            <person name="Berdy B."/>
            <person name="Zhao S."/>
            <person name="Lieberman T.D."/>
            <person name="Swanson P.K."/>
            <person name="Smith M."/>
            <person name="Roesemann S."/>
            <person name="Alexander J.E."/>
            <person name="Rich S.A."/>
            <person name="Livny J."/>
            <person name="Vlamakis H."/>
            <person name="Clish C."/>
            <person name="Bullock K."/>
            <person name="Deik A."/>
            <person name="Scott J."/>
            <person name="Pierce K.A."/>
            <person name="Xavier R.J."/>
            <person name="Alm E.J."/>
        </authorList>
    </citation>
    <scope>NUCLEOTIDE SEQUENCE [LARGE SCALE GENOMIC DNA]</scope>
    <source>
        <strain evidence="8 9">BIOML-A2</strain>
    </source>
</reference>
<dbReference type="SFLD" id="SFLDG01386">
    <property type="entry name" value="main_SPASM_domain-containing"/>
    <property type="match status" value="1"/>
</dbReference>
<sequence>MTVLFFIILKLFNMESTIISYSNKKNIYLYDINLSLSILIHPKLEKVIKNRGLEESFDPYYFKKYQYLKSHGLFSDTNKIDFEDIEDVSIEDNIKNIEQIVFETTDHCNLNCTYCSLGDLYTFSKKERRNINKEYAITFLRYIFSIKKTGSELTIGFFGGEPLMNTDFIETIVNESKKMNIDKCLNLHFNLTTNATLIQKNLEFIINNDFQLLISLDGDCKAQGHRIFTHSNKNSFSKAIENIDYLYKKHPVFFDKNIRFNSVLHNLNSVKEIYEFIYNRYHKIPMIAQLNTDHVNSKNKENLDKMFHSRTQSDIEFTQSDSKLVPIMHQELLNFKKTKKFLANYSINFYLNNALNLLYENVSIIPTGTCSPFQRKIYMNTYNDLLPCEKVSYKHSLGKVNDKVIIDIDLISKKYQYYYNYFKRICANCYAGRHCSICIFTLDNLDKLGTHEFECPEFQKKEDLEKHIDNIFSFLEKYPFDYFNIIKSLII</sequence>
<dbReference type="GO" id="GO:0051536">
    <property type="term" value="F:iron-sulfur cluster binding"/>
    <property type="evidence" value="ECO:0007669"/>
    <property type="project" value="UniProtKB-KW"/>
</dbReference>
<dbReference type="PANTHER" id="PTHR43273:SF3">
    <property type="entry name" value="ANAEROBIC SULFATASE-MATURATING ENZYME HOMOLOG ASLB-RELATED"/>
    <property type="match status" value="1"/>
</dbReference>
<evidence type="ECO:0000256" key="6">
    <source>
        <dbReference type="ARBA" id="ARBA00023601"/>
    </source>
</evidence>
<dbReference type="PANTHER" id="PTHR43273">
    <property type="entry name" value="ANAEROBIC SULFATASE-MATURATING ENZYME HOMOLOG ASLB-RELATED"/>
    <property type="match status" value="1"/>
</dbReference>
<dbReference type="Gene3D" id="3.20.20.70">
    <property type="entry name" value="Aldolase class I"/>
    <property type="match status" value="1"/>
</dbReference>
<evidence type="ECO:0000256" key="1">
    <source>
        <dbReference type="ARBA" id="ARBA00001966"/>
    </source>
</evidence>
<evidence type="ECO:0000259" key="7">
    <source>
        <dbReference type="Pfam" id="PF04055"/>
    </source>
</evidence>
<evidence type="ECO:0000256" key="5">
    <source>
        <dbReference type="ARBA" id="ARBA00023014"/>
    </source>
</evidence>
<dbReference type="GO" id="GO:0046872">
    <property type="term" value="F:metal ion binding"/>
    <property type="evidence" value="ECO:0007669"/>
    <property type="project" value="UniProtKB-KW"/>
</dbReference>
<evidence type="ECO:0000256" key="2">
    <source>
        <dbReference type="ARBA" id="ARBA00022691"/>
    </source>
</evidence>
<dbReference type="CDD" id="cd01335">
    <property type="entry name" value="Radical_SAM"/>
    <property type="match status" value="1"/>
</dbReference>
<dbReference type="SUPFAM" id="SSF102114">
    <property type="entry name" value="Radical SAM enzymes"/>
    <property type="match status" value="1"/>
</dbReference>
<dbReference type="EMBL" id="WKNE01000019">
    <property type="protein sequence ID" value="MRZ56616.1"/>
    <property type="molecule type" value="Genomic_DNA"/>
</dbReference>
<keyword evidence="2" id="KW-0949">S-adenosyl-L-methionine</keyword>
<keyword evidence="4" id="KW-0408">Iron</keyword>